<dbReference type="Gene3D" id="3.30.710.10">
    <property type="entry name" value="Potassium Channel Kv1.1, Chain A"/>
    <property type="match status" value="1"/>
</dbReference>
<dbReference type="AlphaFoldDB" id="A0A1I7X649"/>
<dbReference type="SUPFAM" id="SSF54695">
    <property type="entry name" value="POZ domain"/>
    <property type="match status" value="1"/>
</dbReference>
<organism evidence="2 3">
    <name type="scientific">Heterorhabditis bacteriophora</name>
    <name type="common">Entomopathogenic nematode worm</name>
    <dbReference type="NCBI Taxonomy" id="37862"/>
    <lineage>
        <taxon>Eukaryota</taxon>
        <taxon>Metazoa</taxon>
        <taxon>Ecdysozoa</taxon>
        <taxon>Nematoda</taxon>
        <taxon>Chromadorea</taxon>
        <taxon>Rhabditida</taxon>
        <taxon>Rhabditina</taxon>
        <taxon>Rhabditomorpha</taxon>
        <taxon>Strongyloidea</taxon>
        <taxon>Heterorhabditidae</taxon>
        <taxon>Heterorhabditis</taxon>
    </lineage>
</organism>
<reference evidence="3" key="1">
    <citation type="submission" date="2016-11" db="UniProtKB">
        <authorList>
            <consortium name="WormBaseParasite"/>
        </authorList>
    </citation>
    <scope>IDENTIFICATION</scope>
</reference>
<evidence type="ECO:0000313" key="3">
    <source>
        <dbReference type="WBParaSite" id="Hba_12871"/>
    </source>
</evidence>
<dbReference type="InterPro" id="IPR011333">
    <property type="entry name" value="SKP1/BTB/POZ_sf"/>
</dbReference>
<dbReference type="InterPro" id="IPR000210">
    <property type="entry name" value="BTB/POZ_dom"/>
</dbReference>
<dbReference type="Pfam" id="PF00651">
    <property type="entry name" value="BTB"/>
    <property type="match status" value="1"/>
</dbReference>
<feature type="domain" description="BTB" evidence="1">
    <location>
        <begin position="24"/>
        <end position="112"/>
    </location>
</feature>
<proteinExistence type="predicted"/>
<accession>A0A1I7X649</accession>
<evidence type="ECO:0000313" key="2">
    <source>
        <dbReference type="Proteomes" id="UP000095283"/>
    </source>
</evidence>
<dbReference type="Proteomes" id="UP000095283">
    <property type="component" value="Unplaced"/>
</dbReference>
<protein>
    <submittedName>
        <fullName evidence="3">BTB domain-containing protein</fullName>
    </submittedName>
</protein>
<dbReference type="WBParaSite" id="Hba_12871">
    <property type="protein sequence ID" value="Hba_12871"/>
    <property type="gene ID" value="Hba_12871"/>
</dbReference>
<keyword evidence="2" id="KW-1185">Reference proteome</keyword>
<evidence type="ECO:0000259" key="1">
    <source>
        <dbReference type="Pfam" id="PF00651"/>
    </source>
</evidence>
<sequence>MSEFSSRSVLRQFELSLPGGSLFVNAHWLAELSPYFRQVCFDERFAEANAGRVRIEGVDYADVLAMLEYLCPDKTYMFRKRIADTNLPSLIHCCHRFQIPSLQLDLERFMENDLLLEDCHLKAETLVGAIIEARNAHFRLSHLTCLHKKLAAHGPETVQQAVKDIPDEVAADVLSETGKHMQVIITPALGSSYHWNDFSMRMFF</sequence>
<name>A0A1I7X649_HETBA</name>